<dbReference type="GO" id="GO:0006310">
    <property type="term" value="P:DNA recombination"/>
    <property type="evidence" value="ECO:0007669"/>
    <property type="project" value="UniProtKB-UniRule"/>
</dbReference>
<keyword evidence="13" id="KW-0234">DNA repair</keyword>
<dbReference type="GO" id="GO:0009378">
    <property type="term" value="F:four-way junction helicase activity"/>
    <property type="evidence" value="ECO:0007669"/>
    <property type="project" value="TreeGrafter"/>
</dbReference>
<keyword evidence="9" id="KW-0862">Zinc</keyword>
<dbReference type="GO" id="GO:0006260">
    <property type="term" value="P:DNA replication"/>
    <property type="evidence" value="ECO:0007669"/>
    <property type="project" value="InterPro"/>
</dbReference>
<evidence type="ECO:0000256" key="2">
    <source>
        <dbReference type="ARBA" id="ARBA00001947"/>
    </source>
</evidence>
<evidence type="ECO:0000313" key="20">
    <source>
        <dbReference type="EMBL" id="PXX77112.1"/>
    </source>
</evidence>
<dbReference type="GO" id="GO:0016787">
    <property type="term" value="F:hydrolase activity"/>
    <property type="evidence" value="ECO:0007669"/>
    <property type="project" value="UniProtKB-KW"/>
</dbReference>
<dbReference type="Pfam" id="PF16124">
    <property type="entry name" value="RecQ_Zn_bind"/>
    <property type="match status" value="1"/>
</dbReference>
<keyword evidence="10" id="KW-0067">ATP-binding</keyword>
<feature type="domain" description="Helicase ATP-binding" evidence="18">
    <location>
        <begin position="24"/>
        <end position="193"/>
    </location>
</feature>
<evidence type="ECO:0000256" key="15">
    <source>
        <dbReference type="ARBA" id="ARBA00034617"/>
    </source>
</evidence>
<dbReference type="GO" id="GO:0046872">
    <property type="term" value="F:metal ion binding"/>
    <property type="evidence" value="ECO:0007669"/>
    <property type="project" value="UniProtKB-KW"/>
</dbReference>
<keyword evidence="12" id="KW-0233">DNA recombination</keyword>
<comment type="cofactor">
    <cofactor evidence="2">
        <name>Zn(2+)</name>
        <dbReference type="ChEBI" id="CHEBI:29105"/>
    </cofactor>
</comment>
<keyword evidence="21" id="KW-1185">Reference proteome</keyword>
<dbReference type="EC" id="5.6.2.4" evidence="16"/>
<feature type="domain" description="HRDC" evidence="17">
    <location>
        <begin position="524"/>
        <end position="601"/>
    </location>
</feature>
<dbReference type="InterPro" id="IPR032284">
    <property type="entry name" value="RecQ_Zn-bd"/>
</dbReference>
<dbReference type="GO" id="GO:0006281">
    <property type="term" value="P:DNA repair"/>
    <property type="evidence" value="ECO:0007669"/>
    <property type="project" value="UniProtKB-KW"/>
</dbReference>
<dbReference type="InterPro" id="IPR010997">
    <property type="entry name" value="HRDC-like_sf"/>
</dbReference>
<evidence type="ECO:0000256" key="3">
    <source>
        <dbReference type="ARBA" id="ARBA00005446"/>
    </source>
</evidence>
<dbReference type="SMART" id="SM00487">
    <property type="entry name" value="DEXDc"/>
    <property type="match status" value="1"/>
</dbReference>
<evidence type="ECO:0000256" key="6">
    <source>
        <dbReference type="ARBA" id="ARBA00022763"/>
    </source>
</evidence>
<evidence type="ECO:0000256" key="4">
    <source>
        <dbReference type="ARBA" id="ARBA00022723"/>
    </source>
</evidence>
<dbReference type="SUPFAM" id="SSF46785">
    <property type="entry name" value="Winged helix' DNA-binding domain"/>
    <property type="match status" value="1"/>
</dbReference>
<dbReference type="RefSeq" id="WP_022937248.1">
    <property type="nucleotide sequence ID" value="NZ_CABKRQ010000002.1"/>
</dbReference>
<dbReference type="Gene3D" id="1.10.150.80">
    <property type="entry name" value="HRDC domain"/>
    <property type="match status" value="1"/>
</dbReference>
<dbReference type="NCBIfam" id="TIGR00614">
    <property type="entry name" value="recQ_fam"/>
    <property type="match status" value="1"/>
</dbReference>
<dbReference type="SMART" id="SM00490">
    <property type="entry name" value="HELICc"/>
    <property type="match status" value="1"/>
</dbReference>
<dbReference type="InterPro" id="IPR001650">
    <property type="entry name" value="Helicase_C-like"/>
</dbReference>
<dbReference type="InterPro" id="IPR014001">
    <property type="entry name" value="Helicase_ATP-bd"/>
</dbReference>
<dbReference type="SMART" id="SM00956">
    <property type="entry name" value="RQC"/>
    <property type="match status" value="1"/>
</dbReference>
<dbReference type="PROSITE" id="PS51192">
    <property type="entry name" value="HELICASE_ATP_BIND_1"/>
    <property type="match status" value="1"/>
</dbReference>
<dbReference type="GO" id="GO:0043590">
    <property type="term" value="C:bacterial nucleoid"/>
    <property type="evidence" value="ECO:0007669"/>
    <property type="project" value="TreeGrafter"/>
</dbReference>
<dbReference type="InterPro" id="IPR044876">
    <property type="entry name" value="HRDC_dom_sf"/>
</dbReference>
<dbReference type="OrthoDB" id="9763310at2"/>
<evidence type="ECO:0000256" key="9">
    <source>
        <dbReference type="ARBA" id="ARBA00022833"/>
    </source>
</evidence>
<comment type="similarity">
    <text evidence="3">Belongs to the helicase family. RecQ subfamily.</text>
</comment>
<dbReference type="STRING" id="1034346.GCA_000313565_00935"/>
<dbReference type="Pfam" id="PF00270">
    <property type="entry name" value="DEAD"/>
    <property type="match status" value="1"/>
</dbReference>
<dbReference type="Pfam" id="PF09382">
    <property type="entry name" value="RQC"/>
    <property type="match status" value="1"/>
</dbReference>
<dbReference type="SMART" id="SM00341">
    <property type="entry name" value="HRDC"/>
    <property type="match status" value="1"/>
</dbReference>
<proteinExistence type="inferred from homology"/>
<dbReference type="InterPro" id="IPR011545">
    <property type="entry name" value="DEAD/DEAH_box_helicase_dom"/>
</dbReference>
<dbReference type="FunFam" id="3.40.50.300:FF:000296">
    <property type="entry name" value="ATP-dependent DNA helicase RecQ"/>
    <property type="match status" value="1"/>
</dbReference>
<evidence type="ECO:0000256" key="5">
    <source>
        <dbReference type="ARBA" id="ARBA00022741"/>
    </source>
</evidence>
<dbReference type="Gene3D" id="3.40.50.300">
    <property type="entry name" value="P-loop containing nucleotide triphosphate hydrolases"/>
    <property type="match status" value="2"/>
</dbReference>
<dbReference type="CDD" id="cd17920">
    <property type="entry name" value="DEXHc_RecQ"/>
    <property type="match status" value="1"/>
</dbReference>
<reference evidence="20 21" key="1">
    <citation type="submission" date="2018-05" db="EMBL/GenBank/DDBJ databases">
        <title>Genomic Encyclopedia of Type Strains, Phase IV (KMG-IV): sequencing the most valuable type-strain genomes for metagenomic binning, comparative biology and taxonomic classification.</title>
        <authorList>
            <person name="Goeker M."/>
        </authorList>
    </citation>
    <scope>NUCLEOTIDE SEQUENCE [LARGE SCALE GENOMIC DNA]</scope>
    <source>
        <strain evidence="20 21">JC118</strain>
    </source>
</reference>
<sequence length="601" mass="68342">MDKNEVLKNVFGYDEFREGQAQLVDALLAGRDAFGIMPTGAGKSICYQVPALMFPGITLVISPLISLMKDQVAALNQAGVRAAFLNSSLTFRQYLKAIDNARSGMYKIIYVAPERLATDNFMDFALCSDISFVSIDEAHCISHWGQDFRPSYTAIADFIDRLPKRPVIGAFTATATEKVQEDVIAQLRLKDPLLIKTGFDRKNLRFLVKAPKDKYKELRSYLRDHADESGVIYCITRKAVEEVCDKLNQDGFSATRYHAGLPDEERRQNQEDFIYDNKKIIVATNAFGMGIDKSNVRFVVHYNMPKDIESYYQEAGRAGRDGMPAECLLLYSGRDVITNQFLIEQNRDNELLDADEAQALIEKDKARLKQMTFYSTTKDCLRGFILAYFGESHPQYCGNCSNCLTNFEEISILKEARIIIHCILSADQRYGKTTIVKILNGSKDASMQRYAAAQNEYYAALKHCSVQRINIMVQELILQGYLQITSGDYPLLQTTEKAYQLFDEDCQLTMKLPKEAEIKTVRREPVNSKLYDQLKALRMKFAKKNHIPPYLVFSDKTLQEMCQRLPSTKEELLDISGVGMVKYNQYGESFIKVIASFKSHE</sequence>
<keyword evidence="6" id="KW-0227">DNA damage</keyword>
<dbReference type="InterPro" id="IPR036390">
    <property type="entry name" value="WH_DNA-bd_sf"/>
</dbReference>
<dbReference type="SUPFAM" id="SSF52540">
    <property type="entry name" value="P-loop containing nucleoside triphosphate hydrolases"/>
    <property type="match status" value="1"/>
</dbReference>
<dbReference type="PANTHER" id="PTHR13710">
    <property type="entry name" value="DNA HELICASE RECQ FAMILY MEMBER"/>
    <property type="match status" value="1"/>
</dbReference>
<dbReference type="GO" id="GO:0005737">
    <property type="term" value="C:cytoplasm"/>
    <property type="evidence" value="ECO:0007669"/>
    <property type="project" value="TreeGrafter"/>
</dbReference>
<feature type="domain" description="Helicase C-terminal" evidence="19">
    <location>
        <begin position="214"/>
        <end position="372"/>
    </location>
</feature>
<keyword evidence="14" id="KW-0413">Isomerase</keyword>
<evidence type="ECO:0000259" key="17">
    <source>
        <dbReference type="PROSITE" id="PS50967"/>
    </source>
</evidence>
<name>A0A318KL38_9FIRM</name>
<evidence type="ECO:0000256" key="12">
    <source>
        <dbReference type="ARBA" id="ARBA00023172"/>
    </source>
</evidence>
<dbReference type="InterPro" id="IPR018982">
    <property type="entry name" value="RQC_domain"/>
</dbReference>
<dbReference type="PROSITE" id="PS50967">
    <property type="entry name" value="HRDC"/>
    <property type="match status" value="1"/>
</dbReference>
<comment type="catalytic activity">
    <reaction evidence="15">
        <text>Couples ATP hydrolysis with the unwinding of duplex DNA by translocating in the 3'-5' direction.</text>
        <dbReference type="EC" id="5.6.2.4"/>
    </reaction>
</comment>
<organism evidence="20 21">
    <name type="scientific">Dielma fastidiosa</name>
    <dbReference type="NCBI Taxonomy" id="1034346"/>
    <lineage>
        <taxon>Bacteria</taxon>
        <taxon>Bacillati</taxon>
        <taxon>Bacillota</taxon>
        <taxon>Erysipelotrichia</taxon>
        <taxon>Erysipelotrichales</taxon>
        <taxon>Erysipelotrichaceae</taxon>
        <taxon>Dielma</taxon>
    </lineage>
</organism>
<dbReference type="InterPro" id="IPR027417">
    <property type="entry name" value="P-loop_NTPase"/>
</dbReference>
<keyword evidence="8 20" id="KW-0347">Helicase</keyword>
<dbReference type="GO" id="GO:0003677">
    <property type="term" value="F:DNA binding"/>
    <property type="evidence" value="ECO:0007669"/>
    <property type="project" value="UniProtKB-KW"/>
</dbReference>
<dbReference type="SUPFAM" id="SSF47819">
    <property type="entry name" value="HRDC-like"/>
    <property type="match status" value="1"/>
</dbReference>
<gene>
    <name evidence="20" type="ORF">DES51_11252</name>
</gene>
<comment type="cofactor">
    <cofactor evidence="1">
        <name>Mg(2+)</name>
        <dbReference type="ChEBI" id="CHEBI:18420"/>
    </cofactor>
</comment>
<dbReference type="FunFam" id="3.40.50.300:FF:000156">
    <property type="entry name" value="ATP-dependent DNA helicase recQ"/>
    <property type="match status" value="1"/>
</dbReference>
<dbReference type="EMBL" id="QJKH01000012">
    <property type="protein sequence ID" value="PXX77112.1"/>
    <property type="molecule type" value="Genomic_DNA"/>
</dbReference>
<dbReference type="NCBIfam" id="TIGR01389">
    <property type="entry name" value="recQ"/>
    <property type="match status" value="1"/>
</dbReference>
<dbReference type="Gene3D" id="1.10.10.10">
    <property type="entry name" value="Winged helix-like DNA-binding domain superfamily/Winged helix DNA-binding domain"/>
    <property type="match status" value="1"/>
</dbReference>
<evidence type="ECO:0000256" key="14">
    <source>
        <dbReference type="ARBA" id="ARBA00023235"/>
    </source>
</evidence>
<evidence type="ECO:0000313" key="21">
    <source>
        <dbReference type="Proteomes" id="UP000247612"/>
    </source>
</evidence>
<dbReference type="InterPro" id="IPR002121">
    <property type="entry name" value="HRDC_dom"/>
</dbReference>
<dbReference type="Pfam" id="PF00271">
    <property type="entry name" value="Helicase_C"/>
    <property type="match status" value="1"/>
</dbReference>
<dbReference type="Proteomes" id="UP000247612">
    <property type="component" value="Unassembled WGS sequence"/>
</dbReference>
<evidence type="ECO:0000256" key="11">
    <source>
        <dbReference type="ARBA" id="ARBA00023125"/>
    </source>
</evidence>
<dbReference type="InterPro" id="IPR006293">
    <property type="entry name" value="DNA_helicase_ATP-dep_RecQ_bac"/>
</dbReference>
<evidence type="ECO:0000256" key="13">
    <source>
        <dbReference type="ARBA" id="ARBA00023204"/>
    </source>
</evidence>
<keyword evidence="5" id="KW-0547">Nucleotide-binding</keyword>
<dbReference type="PROSITE" id="PS51194">
    <property type="entry name" value="HELICASE_CTER"/>
    <property type="match status" value="1"/>
</dbReference>
<dbReference type="InterPro" id="IPR004589">
    <property type="entry name" value="DNA_helicase_ATP-dep_RecQ"/>
</dbReference>
<keyword evidence="7" id="KW-0378">Hydrolase</keyword>
<evidence type="ECO:0000259" key="19">
    <source>
        <dbReference type="PROSITE" id="PS51194"/>
    </source>
</evidence>
<comment type="caution">
    <text evidence="20">The sequence shown here is derived from an EMBL/GenBank/DDBJ whole genome shotgun (WGS) entry which is preliminary data.</text>
</comment>
<evidence type="ECO:0000256" key="7">
    <source>
        <dbReference type="ARBA" id="ARBA00022801"/>
    </source>
</evidence>
<dbReference type="GO" id="GO:0030894">
    <property type="term" value="C:replisome"/>
    <property type="evidence" value="ECO:0007669"/>
    <property type="project" value="TreeGrafter"/>
</dbReference>
<accession>A0A318KL38</accession>
<evidence type="ECO:0000256" key="10">
    <source>
        <dbReference type="ARBA" id="ARBA00022840"/>
    </source>
</evidence>
<evidence type="ECO:0000256" key="16">
    <source>
        <dbReference type="NCBIfam" id="TIGR01389"/>
    </source>
</evidence>
<evidence type="ECO:0000259" key="18">
    <source>
        <dbReference type="PROSITE" id="PS51192"/>
    </source>
</evidence>
<dbReference type="AlphaFoldDB" id="A0A318KL38"/>
<dbReference type="Pfam" id="PF00570">
    <property type="entry name" value="HRDC"/>
    <property type="match status" value="1"/>
</dbReference>
<dbReference type="GO" id="GO:0005524">
    <property type="term" value="F:ATP binding"/>
    <property type="evidence" value="ECO:0007669"/>
    <property type="project" value="UniProtKB-KW"/>
</dbReference>
<dbReference type="GO" id="GO:0043138">
    <property type="term" value="F:3'-5' DNA helicase activity"/>
    <property type="evidence" value="ECO:0007669"/>
    <property type="project" value="UniProtKB-EC"/>
</dbReference>
<dbReference type="PANTHER" id="PTHR13710:SF105">
    <property type="entry name" value="ATP-DEPENDENT DNA HELICASE Q1"/>
    <property type="match status" value="1"/>
</dbReference>
<evidence type="ECO:0000256" key="8">
    <source>
        <dbReference type="ARBA" id="ARBA00022806"/>
    </source>
</evidence>
<dbReference type="CDD" id="cd18794">
    <property type="entry name" value="SF2_C_RecQ"/>
    <property type="match status" value="1"/>
</dbReference>
<keyword evidence="11" id="KW-0238">DNA-binding</keyword>
<keyword evidence="4" id="KW-0479">Metal-binding</keyword>
<protein>
    <recommendedName>
        <fullName evidence="16">DNA helicase RecQ</fullName>
        <ecNumber evidence="16">5.6.2.4</ecNumber>
    </recommendedName>
</protein>
<dbReference type="GO" id="GO:0009432">
    <property type="term" value="P:SOS response"/>
    <property type="evidence" value="ECO:0007669"/>
    <property type="project" value="UniProtKB-UniRule"/>
</dbReference>
<evidence type="ECO:0000256" key="1">
    <source>
        <dbReference type="ARBA" id="ARBA00001946"/>
    </source>
</evidence>
<dbReference type="InterPro" id="IPR036388">
    <property type="entry name" value="WH-like_DNA-bd_sf"/>
</dbReference>